<organism evidence="8 9">
    <name type="scientific">Streptococcus gallolyticus</name>
    <dbReference type="NCBI Taxonomy" id="315405"/>
    <lineage>
        <taxon>Bacteria</taxon>
        <taxon>Bacillati</taxon>
        <taxon>Bacillota</taxon>
        <taxon>Bacilli</taxon>
        <taxon>Lactobacillales</taxon>
        <taxon>Streptococcaceae</taxon>
        <taxon>Streptococcus</taxon>
    </lineage>
</organism>
<dbReference type="InterPro" id="IPR039429">
    <property type="entry name" value="SHMT-like_dom"/>
</dbReference>
<keyword evidence="5 8" id="KW-0808">Transferase</keyword>
<dbReference type="FunFam" id="3.90.1150.10:FF:000072">
    <property type="entry name" value="Serine hydroxymethyltransferase"/>
    <property type="match status" value="1"/>
</dbReference>
<dbReference type="EC" id="2.1.2.1" evidence="8"/>
<keyword evidence="4" id="KW-0028">Amino-acid biosynthesis</keyword>
<dbReference type="Pfam" id="PF00464">
    <property type="entry name" value="SHMT"/>
    <property type="match status" value="1"/>
</dbReference>
<dbReference type="GO" id="GO:0046653">
    <property type="term" value="P:tetrahydrofolate metabolic process"/>
    <property type="evidence" value="ECO:0007669"/>
    <property type="project" value="TreeGrafter"/>
</dbReference>
<proteinExistence type="inferred from homology"/>
<name>A0A139QM33_9STRE</name>
<dbReference type="GO" id="GO:0006730">
    <property type="term" value="P:one-carbon metabolic process"/>
    <property type="evidence" value="ECO:0007669"/>
    <property type="project" value="UniProtKB-KW"/>
</dbReference>
<dbReference type="Proteomes" id="UP000071927">
    <property type="component" value="Unassembled WGS sequence"/>
</dbReference>
<dbReference type="PANTHER" id="PTHR11680">
    <property type="entry name" value="SERINE HYDROXYMETHYLTRANSFERASE"/>
    <property type="match status" value="1"/>
</dbReference>
<protein>
    <submittedName>
        <fullName evidence="8">Serine hydroxymethyltransferase</fullName>
        <ecNumber evidence="8">2.1.2.1</ecNumber>
    </submittedName>
</protein>
<evidence type="ECO:0000313" key="8">
    <source>
        <dbReference type="EMBL" id="KXU03421.1"/>
    </source>
</evidence>
<dbReference type="PANTHER" id="PTHR11680:SF35">
    <property type="entry name" value="SERINE HYDROXYMETHYLTRANSFERASE 1"/>
    <property type="match status" value="1"/>
</dbReference>
<dbReference type="InterPro" id="IPR015424">
    <property type="entry name" value="PyrdxlP-dep_Trfase"/>
</dbReference>
<dbReference type="AlphaFoldDB" id="A0A139QM33"/>
<evidence type="ECO:0000256" key="5">
    <source>
        <dbReference type="ARBA" id="ARBA00022679"/>
    </source>
</evidence>
<evidence type="ECO:0000313" key="9">
    <source>
        <dbReference type="Proteomes" id="UP000071927"/>
    </source>
</evidence>
<dbReference type="Gene3D" id="3.90.1150.10">
    <property type="entry name" value="Aspartate Aminotransferase, domain 1"/>
    <property type="match status" value="1"/>
</dbReference>
<dbReference type="GO" id="GO:0004372">
    <property type="term" value="F:glycine hydroxymethyltransferase activity"/>
    <property type="evidence" value="ECO:0007669"/>
    <property type="project" value="UniProtKB-EC"/>
</dbReference>
<dbReference type="SUPFAM" id="SSF53383">
    <property type="entry name" value="PLP-dependent transferases"/>
    <property type="match status" value="1"/>
</dbReference>
<comment type="caution">
    <text evidence="8">The sequence shown here is derived from an EMBL/GenBank/DDBJ whole genome shotgun (WGS) entry which is preliminary data.</text>
</comment>
<sequence>MIKNAAAMADVFNQHPNFRVISGGTDNHVFLVDVTKVVENGKVAQNVLESVNITLNKNSIPFETLSPFKTSGIRIGSPAITSRGMGEKESRAIAELIVKALENYQNETILEEVRREVKALTDAFPLY</sequence>
<keyword evidence="8" id="KW-0489">Methyltransferase</keyword>
<dbReference type="GO" id="GO:0019264">
    <property type="term" value="P:glycine biosynthetic process from serine"/>
    <property type="evidence" value="ECO:0007669"/>
    <property type="project" value="TreeGrafter"/>
</dbReference>
<dbReference type="PATRIC" id="fig|315405.12.peg.2579"/>
<evidence type="ECO:0000256" key="4">
    <source>
        <dbReference type="ARBA" id="ARBA00022605"/>
    </source>
</evidence>
<dbReference type="GO" id="GO:0032259">
    <property type="term" value="P:methylation"/>
    <property type="evidence" value="ECO:0007669"/>
    <property type="project" value="UniProtKB-KW"/>
</dbReference>
<evidence type="ECO:0000256" key="3">
    <source>
        <dbReference type="ARBA" id="ARBA00022563"/>
    </source>
</evidence>
<comment type="similarity">
    <text evidence="2">Belongs to the SHMT family.</text>
</comment>
<evidence type="ECO:0000256" key="2">
    <source>
        <dbReference type="ARBA" id="ARBA00006376"/>
    </source>
</evidence>
<evidence type="ECO:0000256" key="6">
    <source>
        <dbReference type="ARBA" id="ARBA00022898"/>
    </source>
</evidence>
<dbReference type="GO" id="GO:0008168">
    <property type="term" value="F:methyltransferase activity"/>
    <property type="evidence" value="ECO:0007669"/>
    <property type="project" value="UniProtKB-KW"/>
</dbReference>
<keyword evidence="3" id="KW-0554">One-carbon metabolism</keyword>
<evidence type="ECO:0000259" key="7">
    <source>
        <dbReference type="Pfam" id="PF00464"/>
    </source>
</evidence>
<gene>
    <name evidence="8" type="ORF">SGADD03_02152</name>
</gene>
<keyword evidence="6" id="KW-0663">Pyridoxal phosphate</keyword>
<accession>A0A139QM33</accession>
<dbReference type="EMBL" id="LQXV01000449">
    <property type="protein sequence ID" value="KXU03421.1"/>
    <property type="molecule type" value="Genomic_DNA"/>
</dbReference>
<reference evidence="8 9" key="1">
    <citation type="submission" date="2016-01" db="EMBL/GenBank/DDBJ databases">
        <title>Highly variable Streptococcus oralis are common among viridans streptococci isolated from primates.</title>
        <authorList>
            <person name="Denapaite D."/>
            <person name="Rieger M."/>
            <person name="Koendgen S."/>
            <person name="Brueckner R."/>
            <person name="Ochigava I."/>
            <person name="Kappeler P."/>
            <person name="Maetz-Rensing K."/>
            <person name="Leendertz F."/>
            <person name="Hakenbeck R."/>
        </authorList>
    </citation>
    <scope>NUCLEOTIDE SEQUENCE [LARGE SCALE GENOMIC DNA]</scope>
    <source>
        <strain evidence="8 9">DD03</strain>
    </source>
</reference>
<dbReference type="GO" id="GO:0030170">
    <property type="term" value="F:pyridoxal phosphate binding"/>
    <property type="evidence" value="ECO:0007669"/>
    <property type="project" value="TreeGrafter"/>
</dbReference>
<dbReference type="InterPro" id="IPR015422">
    <property type="entry name" value="PyrdxlP-dep_Trfase_small"/>
</dbReference>
<comment type="cofactor">
    <cofactor evidence="1">
        <name>pyridoxal 5'-phosphate</name>
        <dbReference type="ChEBI" id="CHEBI:597326"/>
    </cofactor>
</comment>
<feature type="domain" description="Serine hydroxymethyltransferase-like" evidence="7">
    <location>
        <begin position="2"/>
        <end position="97"/>
    </location>
</feature>
<dbReference type="InterPro" id="IPR049943">
    <property type="entry name" value="Ser_HO-MeTrfase-like"/>
</dbReference>
<evidence type="ECO:0000256" key="1">
    <source>
        <dbReference type="ARBA" id="ARBA00001933"/>
    </source>
</evidence>
<dbReference type="GO" id="GO:0005829">
    <property type="term" value="C:cytosol"/>
    <property type="evidence" value="ECO:0007669"/>
    <property type="project" value="TreeGrafter"/>
</dbReference>